<evidence type="ECO:0000256" key="2">
    <source>
        <dbReference type="ARBA" id="ARBA00005029"/>
    </source>
</evidence>
<comment type="catalytic activity">
    <reaction evidence="7">
        <text>glycine + acetyl-CoA = (2S)-2-amino-3-oxobutanoate + CoA</text>
        <dbReference type="Rhea" id="RHEA:20736"/>
        <dbReference type="ChEBI" id="CHEBI:57287"/>
        <dbReference type="ChEBI" id="CHEBI:57288"/>
        <dbReference type="ChEBI" id="CHEBI:57305"/>
        <dbReference type="ChEBI" id="CHEBI:78948"/>
        <dbReference type="EC" id="2.3.1.29"/>
    </reaction>
</comment>
<comment type="pathway">
    <text evidence="1">Cofactor biosynthesis; biotin biosynthesis.</text>
</comment>
<dbReference type="InterPro" id="IPR015422">
    <property type="entry name" value="PyrdxlP-dep_Trfase_small"/>
</dbReference>
<dbReference type="Proteomes" id="UP000054725">
    <property type="component" value="Unassembled WGS sequence"/>
</dbReference>
<dbReference type="FunFam" id="3.40.640.10:FF:000006">
    <property type="entry name" value="5-aminolevulinate synthase, mitochondrial"/>
    <property type="match status" value="1"/>
</dbReference>
<protein>
    <recommendedName>
        <fullName evidence="7">2-amino-3-ketobutyrate coenzyme A ligase</fullName>
        <shortName evidence="7">AKB ligase</shortName>
        <ecNumber evidence="7">2.3.1.29</ecNumber>
    </recommendedName>
    <alternativeName>
        <fullName evidence="7">Glycine acetyltransferase</fullName>
    </alternativeName>
</protein>
<dbReference type="InterPro" id="IPR011282">
    <property type="entry name" value="2am3keto_CoA_ligase"/>
</dbReference>
<keyword evidence="4 7" id="KW-0808">Transferase</keyword>
<dbReference type="InterPro" id="IPR015421">
    <property type="entry name" value="PyrdxlP-dep_Trfase_major"/>
</dbReference>
<sequence length="394" mass="43104">MRERFTEFLKDELNTLKDEGLYKSERIIASQQQAAVQVKEGEVINLCANNYLGLANHPVLIGEGQKALEKYGYGMASVRFICGTQTVHKELERKISGFLGMEDTILYSSCFDANTGLFETLLGPEDAIISDALNHASIIDGVRLCKAQRFRYANNDMSDLETQLIAAKDARFRIIATDGVFSMDGIIANLAAICELADRYDAMVMVDDSHAVGFMGETGRGTPEYCGVADRVDILTGTLGKALGGASGGYTAANAVIVDWLRQRSRPYLFSNTLAPVIAHSSIAVLTMLENSNELSRKLKRNSQYFRKGMTELGFNLVPGEHPIIPVMLGDAALAGRMADRLLKEGIYVVGFSYPVVPKGKARIRTQMSAAHELEHLDRAIHAFGKVGKELGVI</sequence>
<evidence type="ECO:0000256" key="5">
    <source>
        <dbReference type="ARBA" id="ARBA00022898"/>
    </source>
</evidence>
<organism evidence="9 10">
    <name type="scientific">Legionella nautarum</name>
    <dbReference type="NCBI Taxonomy" id="45070"/>
    <lineage>
        <taxon>Bacteria</taxon>
        <taxon>Pseudomonadati</taxon>
        <taxon>Pseudomonadota</taxon>
        <taxon>Gammaproteobacteria</taxon>
        <taxon>Legionellales</taxon>
        <taxon>Legionellaceae</taxon>
        <taxon>Legionella</taxon>
    </lineage>
</organism>
<dbReference type="PATRIC" id="fig|45070.6.peg.511"/>
<evidence type="ECO:0000259" key="8">
    <source>
        <dbReference type="Pfam" id="PF00155"/>
    </source>
</evidence>
<feature type="modified residue" description="N6-(pyridoxal phosphate)lysine" evidence="7">
    <location>
        <position position="241"/>
    </location>
</feature>
<dbReference type="GO" id="GO:0005829">
    <property type="term" value="C:cytosol"/>
    <property type="evidence" value="ECO:0007669"/>
    <property type="project" value="TreeGrafter"/>
</dbReference>
<dbReference type="PROSITE" id="PS00599">
    <property type="entry name" value="AA_TRANSFER_CLASS_2"/>
    <property type="match status" value="1"/>
</dbReference>
<feature type="domain" description="Aminotransferase class I/classII large" evidence="8">
    <location>
        <begin position="42"/>
        <end position="384"/>
    </location>
</feature>
<dbReference type="SUPFAM" id="SSF53383">
    <property type="entry name" value="PLP-dependent transferases"/>
    <property type="match status" value="1"/>
</dbReference>
<dbReference type="RefSeq" id="WP_058503568.1">
    <property type="nucleotide sequence ID" value="NZ_CAAAIF010000001.1"/>
</dbReference>
<comment type="pathway">
    <text evidence="2">Porphyrin-containing compound metabolism; protoporphyrin-IX biosynthesis; 5-aminolevulinate from glycine: step 1/1.</text>
</comment>
<dbReference type="Pfam" id="PF00155">
    <property type="entry name" value="Aminotran_1_2"/>
    <property type="match status" value="1"/>
</dbReference>
<keyword evidence="9" id="KW-0436">Ligase</keyword>
<accession>A0A0W0X278</accession>
<gene>
    <name evidence="7 9" type="primary">kbl</name>
    <name evidence="9" type="ORF">Lnau_0487</name>
</gene>
<evidence type="ECO:0000256" key="4">
    <source>
        <dbReference type="ARBA" id="ARBA00022679"/>
    </source>
</evidence>
<name>A0A0W0X278_9GAMM</name>
<evidence type="ECO:0000256" key="7">
    <source>
        <dbReference type="HAMAP-Rule" id="MF_00985"/>
    </source>
</evidence>
<feature type="binding site" description="in other chain" evidence="7">
    <location>
        <position position="182"/>
    </location>
    <ligand>
        <name>pyridoxal 5'-phosphate</name>
        <dbReference type="ChEBI" id="CHEBI:597326"/>
        <note>ligand shared between dimeric partners</note>
    </ligand>
</feature>
<proteinExistence type="inferred from homology"/>
<evidence type="ECO:0000313" key="9">
    <source>
        <dbReference type="EMBL" id="KTD38677.1"/>
    </source>
</evidence>
<comment type="cofactor">
    <cofactor evidence="7">
        <name>pyridoxal 5'-phosphate</name>
        <dbReference type="ChEBI" id="CHEBI:597326"/>
    </cofactor>
    <text evidence="7">Binds 1 pyridoxal phosphate per subunit.</text>
</comment>
<evidence type="ECO:0000256" key="6">
    <source>
        <dbReference type="ARBA" id="ARBA00023315"/>
    </source>
</evidence>
<comment type="similarity">
    <text evidence="3">Belongs to the class-II pyridoxal-phosphate-dependent aminotransferase family. BioF subfamily.</text>
</comment>
<dbReference type="GO" id="GO:0030170">
    <property type="term" value="F:pyridoxal phosphate binding"/>
    <property type="evidence" value="ECO:0007669"/>
    <property type="project" value="UniProtKB-UniRule"/>
</dbReference>
<dbReference type="PANTHER" id="PTHR13693">
    <property type="entry name" value="CLASS II AMINOTRANSFERASE/8-AMINO-7-OXONONANOATE SYNTHASE"/>
    <property type="match status" value="1"/>
</dbReference>
<dbReference type="GO" id="GO:0016874">
    <property type="term" value="F:ligase activity"/>
    <property type="evidence" value="ECO:0007669"/>
    <property type="project" value="UniProtKB-KW"/>
</dbReference>
<reference evidence="9 10" key="1">
    <citation type="submission" date="2015-11" db="EMBL/GenBank/DDBJ databases">
        <title>Genomic analysis of 38 Legionella species identifies large and diverse effector repertoires.</title>
        <authorList>
            <person name="Burstein D."/>
            <person name="Amaro F."/>
            <person name="Zusman T."/>
            <person name="Lifshitz Z."/>
            <person name="Cohen O."/>
            <person name="Gilbert J.A."/>
            <person name="Pupko T."/>
            <person name="Shuman H.A."/>
            <person name="Segal G."/>
        </authorList>
    </citation>
    <scope>NUCLEOTIDE SEQUENCE [LARGE SCALE GENOMIC DNA]</scope>
    <source>
        <strain evidence="9 10">ATCC 49506</strain>
    </source>
</reference>
<dbReference type="InterPro" id="IPR050087">
    <property type="entry name" value="AON_synthase_class-II"/>
</dbReference>
<feature type="binding site" description="in other chain" evidence="7">
    <location>
        <begin position="207"/>
        <end position="210"/>
    </location>
    <ligand>
        <name>pyridoxal 5'-phosphate</name>
        <dbReference type="ChEBI" id="CHEBI:597326"/>
        <note>ligand shared between dimeric partners</note>
    </ligand>
</feature>
<dbReference type="Gene3D" id="3.90.1150.10">
    <property type="entry name" value="Aspartate Aminotransferase, domain 1"/>
    <property type="match status" value="1"/>
</dbReference>
<dbReference type="GO" id="GO:0008890">
    <property type="term" value="F:glycine C-acetyltransferase activity"/>
    <property type="evidence" value="ECO:0007669"/>
    <property type="project" value="UniProtKB-UniRule"/>
</dbReference>
<comment type="pathway">
    <text evidence="7">Amino-acid degradation; L-threonine degradation via oxydo-reductase pathway; glycine from L-threonine: step 2/2.</text>
</comment>
<evidence type="ECO:0000256" key="3">
    <source>
        <dbReference type="ARBA" id="ARBA00010008"/>
    </source>
</evidence>
<keyword evidence="10" id="KW-1185">Reference proteome</keyword>
<keyword evidence="5 7" id="KW-0663">Pyridoxal phosphate</keyword>
<dbReference type="AlphaFoldDB" id="A0A0W0X278"/>
<dbReference type="HAMAP" id="MF_00985">
    <property type="entry name" value="2am3keto_CoA_ligase"/>
    <property type="match status" value="1"/>
</dbReference>
<dbReference type="STRING" id="45070.Lnau_0487"/>
<feature type="binding site" description="in other chain" evidence="7">
    <location>
        <begin position="238"/>
        <end position="241"/>
    </location>
    <ligand>
        <name>pyridoxal 5'-phosphate</name>
        <dbReference type="ChEBI" id="CHEBI:597326"/>
        <note>ligand shared between dimeric partners</note>
    </ligand>
</feature>
<dbReference type="InterPro" id="IPR015424">
    <property type="entry name" value="PyrdxlP-dep_Trfase"/>
</dbReference>
<feature type="binding site" evidence="7">
    <location>
        <position position="365"/>
    </location>
    <ligand>
        <name>substrate</name>
    </ligand>
</feature>
<evidence type="ECO:0000256" key="1">
    <source>
        <dbReference type="ARBA" id="ARBA00004746"/>
    </source>
</evidence>
<dbReference type="NCBIfam" id="TIGR01822">
    <property type="entry name" value="2am3keto_CoA"/>
    <property type="match status" value="1"/>
</dbReference>
<dbReference type="CDD" id="cd06454">
    <property type="entry name" value="KBL_like"/>
    <property type="match status" value="1"/>
</dbReference>
<dbReference type="Gene3D" id="3.40.640.10">
    <property type="entry name" value="Type I PLP-dependent aspartate aminotransferase-like (Major domain)"/>
    <property type="match status" value="1"/>
</dbReference>
<feature type="binding site" evidence="7">
    <location>
        <position position="135"/>
    </location>
    <ligand>
        <name>substrate</name>
    </ligand>
</feature>
<dbReference type="UniPathway" id="UPA00046">
    <property type="reaction ID" value="UER00506"/>
</dbReference>
<comment type="caution">
    <text evidence="9">The sequence shown here is derived from an EMBL/GenBank/DDBJ whole genome shotgun (WGS) entry which is preliminary data.</text>
</comment>
<evidence type="ECO:0000313" key="10">
    <source>
        <dbReference type="Proteomes" id="UP000054725"/>
    </source>
</evidence>
<comment type="function">
    <text evidence="7">Catalyzes the cleavage of 2-amino-3-ketobutyrate to glycine and acetyl-CoA.</text>
</comment>
<dbReference type="InterPro" id="IPR004839">
    <property type="entry name" value="Aminotransferase_I/II_large"/>
</dbReference>
<dbReference type="PANTHER" id="PTHR13693:SF102">
    <property type="entry name" value="2-AMINO-3-KETOBUTYRATE COENZYME A LIGASE, MITOCHONDRIAL"/>
    <property type="match status" value="1"/>
</dbReference>
<keyword evidence="6 7" id="KW-0012">Acyltransferase</keyword>
<dbReference type="InterPro" id="IPR001917">
    <property type="entry name" value="Aminotrans_II_pyridoxalP_BS"/>
</dbReference>
<dbReference type="EC" id="2.3.1.29" evidence="7"/>
<dbReference type="EMBL" id="LNYO01000005">
    <property type="protein sequence ID" value="KTD38677.1"/>
    <property type="molecule type" value="Genomic_DNA"/>
</dbReference>
<feature type="binding site" description="in other chain" evidence="7">
    <location>
        <begin position="110"/>
        <end position="111"/>
    </location>
    <ligand>
        <name>pyridoxal 5'-phosphate</name>
        <dbReference type="ChEBI" id="CHEBI:597326"/>
        <note>ligand shared between dimeric partners</note>
    </ligand>
</feature>
<feature type="binding site" evidence="7">
    <location>
        <begin position="271"/>
        <end position="272"/>
    </location>
    <ligand>
        <name>pyridoxal 5'-phosphate</name>
        <dbReference type="ChEBI" id="CHEBI:597326"/>
        <note>ligand shared between dimeric partners</note>
    </ligand>
</feature>
<dbReference type="NCBIfam" id="NF005394">
    <property type="entry name" value="PRK06939.1"/>
    <property type="match status" value="1"/>
</dbReference>
<comment type="subunit">
    <text evidence="7">Homodimer.</text>
</comment>
<dbReference type="GO" id="GO:0019518">
    <property type="term" value="P:L-threonine catabolic process to glycine"/>
    <property type="evidence" value="ECO:0007669"/>
    <property type="project" value="UniProtKB-UniRule"/>
</dbReference>
<dbReference type="FunFam" id="3.90.1150.10:FF:000004">
    <property type="entry name" value="2-amino-3-ketobutyrate coenzyme A ligase"/>
    <property type="match status" value="1"/>
</dbReference>
<dbReference type="OrthoDB" id="9807157at2"/>